<sequence length="110" mass="12001">MKILKASIDSWGTERFSAVLKSELEQLRSGVLPIAHAVEKGNRLDESDLGVIINEVSDDEQHIYARVGVFFAQIVECVTCGGGSGARDEAYCELLVTIDKRTGKADFKAL</sequence>
<reference evidence="1 2" key="1">
    <citation type="submission" date="2016-10" db="EMBL/GenBank/DDBJ databases">
        <authorList>
            <person name="de Groot N.N."/>
        </authorList>
    </citation>
    <scope>NUCLEOTIDE SEQUENCE [LARGE SCALE GENOMIC DNA]</scope>
    <source>
        <strain evidence="1 2">HLD2</strain>
    </source>
</reference>
<gene>
    <name evidence="1" type="ORF">SAMN03097708_00698</name>
</gene>
<dbReference type="Proteomes" id="UP000199648">
    <property type="component" value="Unassembled WGS sequence"/>
</dbReference>
<evidence type="ECO:0000313" key="1">
    <source>
        <dbReference type="EMBL" id="SCZ52213.1"/>
    </source>
</evidence>
<dbReference type="RefSeq" id="WP_092992657.1">
    <property type="nucleotide sequence ID" value="NZ_FMWD01000002.1"/>
</dbReference>
<accession>A0A1G5PRX0</accession>
<dbReference type="AlphaFoldDB" id="A0A1G5PRX0"/>
<proteinExistence type="predicted"/>
<protein>
    <submittedName>
        <fullName evidence="1">Uncharacterized protein</fullName>
    </submittedName>
</protein>
<keyword evidence="2" id="KW-1185">Reference proteome</keyword>
<name>A0A1G5PRX0_9GAMM</name>
<organism evidence="1 2">
    <name type="scientific">Thiohalomonas denitrificans</name>
    <dbReference type="NCBI Taxonomy" id="415747"/>
    <lineage>
        <taxon>Bacteria</taxon>
        <taxon>Pseudomonadati</taxon>
        <taxon>Pseudomonadota</taxon>
        <taxon>Gammaproteobacteria</taxon>
        <taxon>Thiohalomonadales</taxon>
        <taxon>Thiohalomonadaceae</taxon>
        <taxon>Thiohalomonas</taxon>
    </lineage>
</organism>
<evidence type="ECO:0000313" key="2">
    <source>
        <dbReference type="Proteomes" id="UP000199648"/>
    </source>
</evidence>
<dbReference type="OrthoDB" id="9800518at2"/>
<dbReference type="EMBL" id="FMWD01000002">
    <property type="protein sequence ID" value="SCZ52213.1"/>
    <property type="molecule type" value="Genomic_DNA"/>
</dbReference>